<evidence type="ECO:0000256" key="1">
    <source>
        <dbReference type="SAM" id="MobiDB-lite"/>
    </source>
</evidence>
<name>A0A645F179_9ZZZZ</name>
<organism evidence="2">
    <name type="scientific">bioreactor metagenome</name>
    <dbReference type="NCBI Taxonomy" id="1076179"/>
    <lineage>
        <taxon>unclassified sequences</taxon>
        <taxon>metagenomes</taxon>
        <taxon>ecological metagenomes</taxon>
    </lineage>
</organism>
<feature type="region of interest" description="Disordered" evidence="1">
    <location>
        <begin position="1"/>
        <end position="24"/>
    </location>
</feature>
<reference evidence="2" key="1">
    <citation type="submission" date="2019-08" db="EMBL/GenBank/DDBJ databases">
        <authorList>
            <person name="Kucharzyk K."/>
            <person name="Murdoch R.W."/>
            <person name="Higgins S."/>
            <person name="Loffler F."/>
        </authorList>
    </citation>
    <scope>NUCLEOTIDE SEQUENCE</scope>
</reference>
<comment type="caution">
    <text evidence="2">The sequence shown here is derived from an EMBL/GenBank/DDBJ whole genome shotgun (WGS) entry which is preliminary data.</text>
</comment>
<gene>
    <name evidence="2" type="ORF">SDC9_153669</name>
</gene>
<protein>
    <submittedName>
        <fullName evidence="2">Uncharacterized protein</fullName>
    </submittedName>
</protein>
<sequence>MLLPDPFPMKPQSQQQKHQPRLKQPRQFNEIIIERLAVIGVDPGEPAEVIVYEHRLQRLDSG</sequence>
<dbReference type="AlphaFoldDB" id="A0A645F179"/>
<evidence type="ECO:0000313" key="2">
    <source>
        <dbReference type="EMBL" id="MPN06413.1"/>
    </source>
</evidence>
<accession>A0A645F179</accession>
<dbReference type="EMBL" id="VSSQ01052315">
    <property type="protein sequence ID" value="MPN06413.1"/>
    <property type="molecule type" value="Genomic_DNA"/>
</dbReference>
<proteinExistence type="predicted"/>